<dbReference type="RefSeq" id="WP_338203280.1">
    <property type="nucleotide sequence ID" value="NZ_JAEKNR010000168.1"/>
</dbReference>
<comment type="caution">
    <text evidence="2">The sequence shown here is derived from an EMBL/GenBank/DDBJ whole genome shotgun (WGS) entry which is preliminary data.</text>
</comment>
<dbReference type="GO" id="GO:0045820">
    <property type="term" value="P:negative regulation of glycolytic process"/>
    <property type="evidence" value="ECO:0007669"/>
    <property type="project" value="TreeGrafter"/>
</dbReference>
<dbReference type="GO" id="GO:0043456">
    <property type="term" value="P:regulation of pentose-phosphate shunt"/>
    <property type="evidence" value="ECO:0007669"/>
    <property type="project" value="TreeGrafter"/>
</dbReference>
<dbReference type="InterPro" id="IPR013078">
    <property type="entry name" value="His_Pase_superF_clade-1"/>
</dbReference>
<dbReference type="AlphaFoldDB" id="A0A934KC54"/>
<dbReference type="SMR" id="A0A934KC54"/>
<dbReference type="Pfam" id="PF00300">
    <property type="entry name" value="His_Phos_1"/>
    <property type="match status" value="1"/>
</dbReference>
<proteinExistence type="predicted"/>
<dbReference type="EMBL" id="JAEKNR010000168">
    <property type="protein sequence ID" value="MBJ7599693.1"/>
    <property type="molecule type" value="Genomic_DNA"/>
</dbReference>
<reference evidence="2" key="1">
    <citation type="submission" date="2020-10" db="EMBL/GenBank/DDBJ databases">
        <title>Ca. Dormibacterota MAGs.</title>
        <authorList>
            <person name="Montgomery K."/>
        </authorList>
    </citation>
    <scope>NUCLEOTIDE SEQUENCE [LARGE SCALE GENOMIC DNA]</scope>
    <source>
        <strain evidence="2">SC8812_S17_10</strain>
    </source>
</reference>
<dbReference type="InterPro" id="IPR029033">
    <property type="entry name" value="His_PPase_superfam"/>
</dbReference>
<accession>A0A934KC54</accession>
<dbReference type="GO" id="GO:0004331">
    <property type="term" value="F:fructose-2,6-bisphosphate 2-phosphatase activity"/>
    <property type="evidence" value="ECO:0007669"/>
    <property type="project" value="TreeGrafter"/>
</dbReference>
<protein>
    <submittedName>
        <fullName evidence="2">Histidine phosphatase family protein</fullName>
    </submittedName>
</protein>
<dbReference type="PANTHER" id="PTHR46517:SF1">
    <property type="entry name" value="FRUCTOSE-2,6-BISPHOSPHATASE TIGAR"/>
    <property type="match status" value="1"/>
</dbReference>
<dbReference type="GO" id="GO:0005829">
    <property type="term" value="C:cytosol"/>
    <property type="evidence" value="ECO:0007669"/>
    <property type="project" value="TreeGrafter"/>
</dbReference>
<dbReference type="CDD" id="cd07067">
    <property type="entry name" value="HP_PGM_like"/>
    <property type="match status" value="1"/>
</dbReference>
<organism evidence="2 3">
    <name type="scientific">Candidatus Nephthysia bennettiae</name>
    <dbReference type="NCBI Taxonomy" id="3127016"/>
    <lineage>
        <taxon>Bacteria</taxon>
        <taxon>Bacillati</taxon>
        <taxon>Candidatus Dormiibacterota</taxon>
        <taxon>Candidatus Dormibacteria</taxon>
        <taxon>Candidatus Dormibacterales</taxon>
        <taxon>Candidatus Dormibacteraceae</taxon>
        <taxon>Candidatus Nephthysia</taxon>
    </lineage>
</organism>
<dbReference type="SUPFAM" id="SSF53254">
    <property type="entry name" value="Phosphoglycerate mutase-like"/>
    <property type="match status" value="1"/>
</dbReference>
<sequence length="221" mass="24473">MGDARHEAFLRMIDELHARHLIGVDDVRELWLIRHADAYSGLAGLSDGRVDPPLSMRGHDQARRLAARLAPVRFDAIWSSDLRRARETAEEVARSHSLPVQVDARLREVRTHWDEGRSEVLNEPGVYPFPEPEEEVLTRMTAALAEVVAALPSVGPQPVRAAVISHNAAIAIYISRVLGLRWGQLPVMPQFTSITVLAVKDELVVVQSIADATHLAVELAE</sequence>
<dbReference type="Gene3D" id="3.40.50.1240">
    <property type="entry name" value="Phosphoglycerate mutase-like"/>
    <property type="match status" value="1"/>
</dbReference>
<evidence type="ECO:0000313" key="2">
    <source>
        <dbReference type="EMBL" id="MBJ7599693.1"/>
    </source>
</evidence>
<evidence type="ECO:0000313" key="3">
    <source>
        <dbReference type="Proteomes" id="UP000612893"/>
    </source>
</evidence>
<dbReference type="Proteomes" id="UP000612893">
    <property type="component" value="Unassembled WGS sequence"/>
</dbReference>
<keyword evidence="3" id="KW-1185">Reference proteome</keyword>
<keyword evidence="1" id="KW-0378">Hydrolase</keyword>
<name>A0A934KC54_9BACT</name>
<dbReference type="PANTHER" id="PTHR46517">
    <property type="entry name" value="FRUCTOSE-2,6-BISPHOSPHATASE TIGAR"/>
    <property type="match status" value="1"/>
</dbReference>
<evidence type="ECO:0000256" key="1">
    <source>
        <dbReference type="ARBA" id="ARBA00022801"/>
    </source>
</evidence>
<dbReference type="InterPro" id="IPR051695">
    <property type="entry name" value="Phosphoglycerate_Mutase"/>
</dbReference>
<gene>
    <name evidence="2" type="ORF">JF922_16645</name>
</gene>
<dbReference type="SMART" id="SM00855">
    <property type="entry name" value="PGAM"/>
    <property type="match status" value="1"/>
</dbReference>